<comment type="caution">
    <text evidence="1">The sequence shown here is derived from an EMBL/GenBank/DDBJ whole genome shotgun (WGS) entry which is preliminary data.</text>
</comment>
<name>A0ABT6M848_9NOCA</name>
<proteinExistence type="predicted"/>
<dbReference type="SUPFAM" id="SSF48371">
    <property type="entry name" value="ARM repeat"/>
    <property type="match status" value="1"/>
</dbReference>
<reference evidence="1 2" key="1">
    <citation type="submission" date="2023-04" db="EMBL/GenBank/DDBJ databases">
        <title>Forest soil microbial communities from Buena Vista Peninsula, Colon Province, Panama.</title>
        <authorList>
            <person name="Bouskill N."/>
        </authorList>
    </citation>
    <scope>NUCLEOTIDE SEQUENCE [LARGE SCALE GENOMIC DNA]</scope>
    <source>
        <strain evidence="1 2">CFH S0262</strain>
    </source>
</reference>
<keyword evidence="2" id="KW-1185">Reference proteome</keyword>
<dbReference type="Proteomes" id="UP001160334">
    <property type="component" value="Unassembled WGS sequence"/>
</dbReference>
<dbReference type="InterPro" id="IPR016024">
    <property type="entry name" value="ARM-type_fold"/>
</dbReference>
<accession>A0ABT6M848</accession>
<gene>
    <name evidence="1" type="ORF">M2280_001694</name>
</gene>
<protein>
    <recommendedName>
        <fullName evidence="3">HEAT repeat domain-containing protein</fullName>
    </recommendedName>
</protein>
<dbReference type="Gene3D" id="1.25.10.10">
    <property type="entry name" value="Leucine-rich Repeat Variant"/>
    <property type="match status" value="1"/>
</dbReference>
<evidence type="ECO:0008006" key="3">
    <source>
        <dbReference type="Google" id="ProtNLM"/>
    </source>
</evidence>
<dbReference type="EMBL" id="JARXVC010000003">
    <property type="protein sequence ID" value="MDH6280482.1"/>
    <property type="molecule type" value="Genomic_DNA"/>
</dbReference>
<dbReference type="Pfam" id="PF13646">
    <property type="entry name" value="HEAT_2"/>
    <property type="match status" value="1"/>
</dbReference>
<sequence length="191" mass="20702">MAEVLRIWSNALGESAIPVHWFAGEDSYGTGDLGGTPPEPGRVNCMVSESAAARELIDSFSDRSADGRFAALRSLIPGDGDGPRLAPFLLAVAGDVSEDDLVRIEAVRVFEILRIEDDSLAEKCRQALVELARTDDDWDVRNAAGCAVFDLPGAEFELDTMRSVIAAEQESFVRENLAAALEGFLRRRTST</sequence>
<dbReference type="InterPro" id="IPR011989">
    <property type="entry name" value="ARM-like"/>
</dbReference>
<evidence type="ECO:0000313" key="1">
    <source>
        <dbReference type="EMBL" id="MDH6280482.1"/>
    </source>
</evidence>
<evidence type="ECO:0000313" key="2">
    <source>
        <dbReference type="Proteomes" id="UP001160334"/>
    </source>
</evidence>
<organism evidence="1 2">
    <name type="scientific">Prescottella agglutinans</name>
    <dbReference type="NCBI Taxonomy" id="1644129"/>
    <lineage>
        <taxon>Bacteria</taxon>
        <taxon>Bacillati</taxon>
        <taxon>Actinomycetota</taxon>
        <taxon>Actinomycetes</taxon>
        <taxon>Mycobacteriales</taxon>
        <taxon>Nocardiaceae</taxon>
        <taxon>Prescottella</taxon>
    </lineage>
</organism>